<dbReference type="Proteomes" id="UP001500403">
    <property type="component" value="Unassembled WGS sequence"/>
</dbReference>
<reference evidence="2 3" key="1">
    <citation type="journal article" date="2019" name="Int. J. Syst. Evol. Microbiol.">
        <title>The Global Catalogue of Microorganisms (GCM) 10K type strain sequencing project: providing services to taxonomists for standard genome sequencing and annotation.</title>
        <authorList>
            <consortium name="The Broad Institute Genomics Platform"/>
            <consortium name="The Broad Institute Genome Sequencing Center for Infectious Disease"/>
            <person name="Wu L."/>
            <person name="Ma J."/>
        </authorList>
    </citation>
    <scope>NUCLEOTIDE SEQUENCE [LARGE SCALE GENOMIC DNA]</scope>
    <source>
        <strain evidence="2 3">JCM 9088</strain>
    </source>
</reference>
<keyword evidence="3" id="KW-1185">Reference proteome</keyword>
<accession>A0ABN3WS48</accession>
<name>A0ABN3WS48_9ACTN</name>
<organism evidence="2 3">
    <name type="scientific">Streptomyces enissocaesilis</name>
    <dbReference type="NCBI Taxonomy" id="332589"/>
    <lineage>
        <taxon>Bacteria</taxon>
        <taxon>Bacillati</taxon>
        <taxon>Actinomycetota</taxon>
        <taxon>Actinomycetes</taxon>
        <taxon>Kitasatosporales</taxon>
        <taxon>Streptomycetaceae</taxon>
        <taxon>Streptomyces</taxon>
        <taxon>Streptomyces rochei group</taxon>
    </lineage>
</organism>
<proteinExistence type="predicted"/>
<feature type="region of interest" description="Disordered" evidence="1">
    <location>
        <begin position="1"/>
        <end position="100"/>
    </location>
</feature>
<evidence type="ECO:0000256" key="1">
    <source>
        <dbReference type="SAM" id="MobiDB-lite"/>
    </source>
</evidence>
<sequence>MGGGRGGGRGEQGQGGESERGQTTQHQILDHTAGCSAPYPAPDMVPKAKPPVQATQFTAKTIPPPSTGSSRSGGHANREAAGPGPVNRDGRRGRGFGRCG</sequence>
<feature type="compositionally biased region" description="Gly residues" evidence="1">
    <location>
        <begin position="1"/>
        <end position="16"/>
    </location>
</feature>
<dbReference type="EMBL" id="BAAAUD010000007">
    <property type="protein sequence ID" value="GAA2923454.1"/>
    <property type="molecule type" value="Genomic_DNA"/>
</dbReference>
<evidence type="ECO:0000313" key="2">
    <source>
        <dbReference type="EMBL" id="GAA2923454.1"/>
    </source>
</evidence>
<protein>
    <submittedName>
        <fullName evidence="2">Uncharacterized protein</fullName>
    </submittedName>
</protein>
<feature type="compositionally biased region" description="Basic residues" evidence="1">
    <location>
        <begin position="91"/>
        <end position="100"/>
    </location>
</feature>
<gene>
    <name evidence="2" type="ORF">GCM10010446_04560</name>
</gene>
<comment type="caution">
    <text evidence="2">The sequence shown here is derived from an EMBL/GenBank/DDBJ whole genome shotgun (WGS) entry which is preliminary data.</text>
</comment>
<evidence type="ECO:0000313" key="3">
    <source>
        <dbReference type="Proteomes" id="UP001500403"/>
    </source>
</evidence>